<reference evidence="2 3" key="1">
    <citation type="submission" date="2019-05" db="EMBL/GenBank/DDBJ databases">
        <title>Another draft genome of Portunus trituberculatus and its Hox gene families provides insights of decapod evolution.</title>
        <authorList>
            <person name="Jeong J.-H."/>
            <person name="Song I."/>
            <person name="Kim S."/>
            <person name="Choi T."/>
            <person name="Kim D."/>
            <person name="Ryu S."/>
            <person name="Kim W."/>
        </authorList>
    </citation>
    <scope>NUCLEOTIDE SEQUENCE [LARGE SCALE GENOMIC DNA]</scope>
    <source>
        <tissue evidence="2">Muscle</tissue>
    </source>
</reference>
<evidence type="ECO:0000313" key="3">
    <source>
        <dbReference type="Proteomes" id="UP000324222"/>
    </source>
</evidence>
<comment type="caution">
    <text evidence="2">The sequence shown here is derived from an EMBL/GenBank/DDBJ whole genome shotgun (WGS) entry which is preliminary data.</text>
</comment>
<accession>A0A5B7DIM3</accession>
<feature type="compositionally biased region" description="Polar residues" evidence="1">
    <location>
        <begin position="57"/>
        <end position="66"/>
    </location>
</feature>
<protein>
    <submittedName>
        <fullName evidence="2">Uncharacterized protein</fullName>
    </submittedName>
</protein>
<name>A0A5B7DIM3_PORTR</name>
<dbReference type="AlphaFoldDB" id="A0A5B7DIM3"/>
<dbReference type="Proteomes" id="UP000324222">
    <property type="component" value="Unassembled WGS sequence"/>
</dbReference>
<feature type="region of interest" description="Disordered" evidence="1">
    <location>
        <begin position="1"/>
        <end position="72"/>
    </location>
</feature>
<keyword evidence="3" id="KW-1185">Reference proteome</keyword>
<feature type="compositionally biased region" description="Basic and acidic residues" evidence="1">
    <location>
        <begin position="1"/>
        <end position="11"/>
    </location>
</feature>
<organism evidence="2 3">
    <name type="scientific">Portunus trituberculatus</name>
    <name type="common">Swimming crab</name>
    <name type="synonym">Neptunus trituberculatus</name>
    <dbReference type="NCBI Taxonomy" id="210409"/>
    <lineage>
        <taxon>Eukaryota</taxon>
        <taxon>Metazoa</taxon>
        <taxon>Ecdysozoa</taxon>
        <taxon>Arthropoda</taxon>
        <taxon>Crustacea</taxon>
        <taxon>Multicrustacea</taxon>
        <taxon>Malacostraca</taxon>
        <taxon>Eumalacostraca</taxon>
        <taxon>Eucarida</taxon>
        <taxon>Decapoda</taxon>
        <taxon>Pleocyemata</taxon>
        <taxon>Brachyura</taxon>
        <taxon>Eubrachyura</taxon>
        <taxon>Portunoidea</taxon>
        <taxon>Portunidae</taxon>
        <taxon>Portuninae</taxon>
        <taxon>Portunus</taxon>
    </lineage>
</organism>
<evidence type="ECO:0000313" key="2">
    <source>
        <dbReference type="EMBL" id="MPC21250.1"/>
    </source>
</evidence>
<evidence type="ECO:0000256" key="1">
    <source>
        <dbReference type="SAM" id="MobiDB-lite"/>
    </source>
</evidence>
<proteinExistence type="predicted"/>
<feature type="compositionally biased region" description="Basic and acidic residues" evidence="1">
    <location>
        <begin position="40"/>
        <end position="55"/>
    </location>
</feature>
<dbReference type="EMBL" id="VSRR010000957">
    <property type="protein sequence ID" value="MPC21250.1"/>
    <property type="molecule type" value="Genomic_DNA"/>
</dbReference>
<gene>
    <name evidence="2" type="ORF">E2C01_014228</name>
</gene>
<sequence length="104" mass="11921">MARQARREATRQHRTSPLRADVPKLEAATQSNPQKKGAKKLPEHSARTPQQDRRTSSLHASQTHTDSGWLEDVPPLSERWKKFVVRATFKFHTLSFTAYRDTGL</sequence>